<dbReference type="GO" id="GO:0004843">
    <property type="term" value="F:cysteine-type deubiquitinase activity"/>
    <property type="evidence" value="ECO:0007669"/>
    <property type="project" value="TreeGrafter"/>
</dbReference>
<dbReference type="Gene3D" id="3.90.70.80">
    <property type="match status" value="1"/>
</dbReference>
<accession>A0AAN9GEX0</accession>
<evidence type="ECO:0000256" key="1">
    <source>
        <dbReference type="SAM" id="MobiDB-lite"/>
    </source>
</evidence>
<dbReference type="SUPFAM" id="SSF54001">
    <property type="entry name" value="Cysteine proteinases"/>
    <property type="match status" value="1"/>
</dbReference>
<dbReference type="InterPro" id="IPR003323">
    <property type="entry name" value="OTU_dom"/>
</dbReference>
<dbReference type="PANTHER" id="PTHR12419">
    <property type="entry name" value="OTU DOMAIN CONTAINING PROTEIN"/>
    <property type="match status" value="1"/>
</dbReference>
<reference evidence="3 4" key="1">
    <citation type="submission" date="2024-02" db="EMBL/GenBank/DDBJ databases">
        <title>Chromosome-scale genome assembly of the rough periwinkle Littorina saxatilis.</title>
        <authorList>
            <person name="De Jode A."/>
            <person name="Faria R."/>
            <person name="Formenti G."/>
            <person name="Sims Y."/>
            <person name="Smith T.P."/>
            <person name="Tracey A."/>
            <person name="Wood J.M.D."/>
            <person name="Zagrodzka Z.B."/>
            <person name="Johannesson K."/>
            <person name="Butlin R.K."/>
            <person name="Leder E.H."/>
        </authorList>
    </citation>
    <scope>NUCLEOTIDE SEQUENCE [LARGE SCALE GENOMIC DNA]</scope>
    <source>
        <strain evidence="3">Snail1</strain>
        <tissue evidence="3">Muscle</tissue>
    </source>
</reference>
<feature type="region of interest" description="Disordered" evidence="1">
    <location>
        <begin position="82"/>
        <end position="210"/>
    </location>
</feature>
<dbReference type="EMBL" id="JBAMIC010000007">
    <property type="protein sequence ID" value="KAK7105229.1"/>
    <property type="molecule type" value="Genomic_DNA"/>
</dbReference>
<feature type="compositionally biased region" description="Low complexity" evidence="1">
    <location>
        <begin position="140"/>
        <end position="152"/>
    </location>
</feature>
<feature type="domain" description="OTU" evidence="2">
    <location>
        <begin position="345"/>
        <end position="499"/>
    </location>
</feature>
<dbReference type="InterPro" id="IPR050704">
    <property type="entry name" value="Peptidase_C85-like"/>
</dbReference>
<dbReference type="AlphaFoldDB" id="A0AAN9GEX0"/>
<dbReference type="PANTHER" id="PTHR12419:SF7">
    <property type="entry name" value="OTU DOMAIN-CONTAINING PROTEIN 3"/>
    <property type="match status" value="1"/>
</dbReference>
<feature type="region of interest" description="Disordered" evidence="1">
    <location>
        <begin position="243"/>
        <end position="330"/>
    </location>
</feature>
<evidence type="ECO:0000313" key="3">
    <source>
        <dbReference type="EMBL" id="KAK7105229.1"/>
    </source>
</evidence>
<dbReference type="InterPro" id="IPR038765">
    <property type="entry name" value="Papain-like_cys_pep_sf"/>
</dbReference>
<feature type="compositionally biased region" description="Basic and acidic residues" evidence="1">
    <location>
        <begin position="166"/>
        <end position="181"/>
    </location>
</feature>
<dbReference type="CDD" id="cd22755">
    <property type="entry name" value="OTU_CeDUB-like"/>
    <property type="match status" value="1"/>
</dbReference>
<name>A0AAN9GEX0_9CAEN</name>
<feature type="compositionally biased region" description="Basic and acidic residues" evidence="1">
    <location>
        <begin position="292"/>
        <end position="312"/>
    </location>
</feature>
<keyword evidence="4" id="KW-1185">Reference proteome</keyword>
<comment type="caution">
    <text evidence="3">The sequence shown here is derived from an EMBL/GenBank/DDBJ whole genome shotgun (WGS) entry which is preliminary data.</text>
</comment>
<feature type="compositionally biased region" description="Basic and acidic residues" evidence="1">
    <location>
        <begin position="194"/>
        <end position="209"/>
    </location>
</feature>
<dbReference type="GO" id="GO:0016579">
    <property type="term" value="P:protein deubiquitination"/>
    <property type="evidence" value="ECO:0007669"/>
    <property type="project" value="TreeGrafter"/>
</dbReference>
<dbReference type="Pfam" id="PF02338">
    <property type="entry name" value="OTU"/>
    <property type="match status" value="1"/>
</dbReference>
<evidence type="ECO:0000313" key="4">
    <source>
        <dbReference type="Proteomes" id="UP001374579"/>
    </source>
</evidence>
<gene>
    <name evidence="3" type="ORF">V1264_016635</name>
</gene>
<sequence length="532" mass="59805">MNLFADKWPSAFDNNPFGLDGFRSSSLGGFRWGSNVFGDRSDNDDFHSKMRIRNAPSLAERGFYDDFDSVFHDLRSPSGRHFDLRADDSFSQRSSSSSTPKGKEYIIPIKVETSSSKPERKGSLFSTNKVGDEVHSRLNGYTGSQSSSPPSGCGSGTRGRVIHIPIVRETKSHTSPREKSRSPPKFTPLIPTTEENRSQRRSGDRKDDDVICLDSDAFFTQSRNTPRRYRPNKYDSDVEIVDVEEKEEESSSSRSLRRKPIRHDADVSPSRNFTSRDEEICSASRSSSYDVRPNDVRHEEEEAEREKSEGQSKKSCAHPGVTNVTPPPSYPIYDHLRPRLASIGRRVDYIRGDGNCFFRALSKEMYGSEDYHAEWRQAVCDLTASHPQVFHQYIDDSSVERHVAHMRELGTWATTCEIYATASLLRRKIYVLAPAPSGSANASEYNWLLFSPRCLSGSSAGASSSKLVTDGEGSHDEVHPCYLTLCHTNGNHYDRIIPVYARCNCEIAPPKLNGRSLLLDLTASDEEELMQE</sequence>
<proteinExistence type="predicted"/>
<protein>
    <recommendedName>
        <fullName evidence="2">OTU domain-containing protein</fullName>
    </recommendedName>
</protein>
<dbReference type="PROSITE" id="PS50802">
    <property type="entry name" value="OTU"/>
    <property type="match status" value="1"/>
</dbReference>
<evidence type="ECO:0000259" key="2">
    <source>
        <dbReference type="PROSITE" id="PS50802"/>
    </source>
</evidence>
<dbReference type="Proteomes" id="UP001374579">
    <property type="component" value="Unassembled WGS sequence"/>
</dbReference>
<organism evidence="3 4">
    <name type="scientific">Littorina saxatilis</name>
    <dbReference type="NCBI Taxonomy" id="31220"/>
    <lineage>
        <taxon>Eukaryota</taxon>
        <taxon>Metazoa</taxon>
        <taxon>Spiralia</taxon>
        <taxon>Lophotrochozoa</taxon>
        <taxon>Mollusca</taxon>
        <taxon>Gastropoda</taxon>
        <taxon>Caenogastropoda</taxon>
        <taxon>Littorinimorpha</taxon>
        <taxon>Littorinoidea</taxon>
        <taxon>Littorinidae</taxon>
        <taxon>Littorina</taxon>
    </lineage>
</organism>